<dbReference type="RefSeq" id="WP_213403208.1">
    <property type="nucleotide sequence ID" value="NZ_JAGIBT010000001.1"/>
</dbReference>
<dbReference type="InterPro" id="IPR036366">
    <property type="entry name" value="PGBDSf"/>
</dbReference>
<dbReference type="Gene3D" id="1.10.101.10">
    <property type="entry name" value="PGBD-like superfamily/PGBD"/>
    <property type="match status" value="5"/>
</dbReference>
<sequence length="837" mass="91924">MNKYLKYGWVAVLLVIPVFLNFSKTERDVFTTVSSSSLNGVKSEMKQDPELLKTMDNNGFTLYDYAVLNDDPKVQKWLLSQKVGSGVSKEMIERIRLWFLLLGIPVNSTNFNLKGTYDKGLEEAILSYQTTRGLEKNPKITPDWYAHLEEEGIRLLQELLFEPNSENITGTWNSASSRALKAFQTESKLPVTGHLSIADIVAIKRAFAGNIAEGDALKKAQVDDTASVQLVEYRDDVKASSKNAPDVKVVLPKPEVAIEAPIEEKEIVETVVEKAAKSEPTIEEPLTAGFLIDSHAKEGKLLNLQVWLTLAGFPAGTLDGQMGPSTRQAIKEYQTSIGQKPTGSLDAKWESPLEKNIWKKVQEKLKQLKLYDQDIDGIAGASTVNALKAYEESVNLPPKGQLLPETLSTLFNEGQMFNDGSMDDVPIEADNTEEDGIIEEEGDDEGPVDEAEPVVEEETATVVEETPVGVGLPGFNPKGTEESLKLQLMLAMLGLYKEEVDGEYNNALIEGIKAFQKEKKLGVDGKIGRNTSAALNAAVITRLQTYFIDKGLMTDAPTGTLGPKTRNIVKTLREQHKLPVNKEPQELDIGILLIVLGDLNNANYVKTYVKVLKEQEALIEQTKKVQEYLIALGHFNGKVDGLQGKATNTAIEKFKKEQKLPVNDKLTPELMKALEKETLKTIQSQLVKLGYKLKPDGMMGPATKKTIETFQKRYSYKVTGEGSLETLNQVNTRVAANNRRAPPAAAPAQKAVPDTAVVRGVMPKMGAKGAQTERILTAPPQAIVGRMTMIYNSKGALSGCKVNNISISAAMCGGARNNQQCRIVYRKGRVLSVSCRG</sequence>
<comment type="caution">
    <text evidence="2">The sequence shown here is derived from an EMBL/GenBank/DDBJ whole genome shotgun (WGS) entry which is preliminary data.</text>
</comment>
<dbReference type="InterPro" id="IPR036365">
    <property type="entry name" value="PGBD-like_sf"/>
</dbReference>
<feature type="domain" description="Peptidoglycan binding-like" evidence="1">
    <location>
        <begin position="358"/>
        <end position="410"/>
    </location>
</feature>
<reference evidence="2" key="1">
    <citation type="submission" date="2021-03" db="EMBL/GenBank/DDBJ databases">
        <title>Identification and antibiotic profiling of Wohlfahrtiimonas chitiniclastica, an underestimated human pathogen.</title>
        <authorList>
            <person name="Kopf A."/>
            <person name="Bunk B."/>
            <person name="Coldewey S."/>
            <person name="Gunzer F."/>
            <person name="Riedel T."/>
            <person name="Schroettner P."/>
        </authorList>
    </citation>
    <scope>NUCLEOTIDE SEQUENCE</scope>
    <source>
        <strain evidence="2">DSM 100917</strain>
    </source>
</reference>
<evidence type="ECO:0000259" key="1">
    <source>
        <dbReference type="Pfam" id="PF01471"/>
    </source>
</evidence>
<dbReference type="EMBL" id="JAGIBU010000001">
    <property type="protein sequence ID" value="MBS7823625.1"/>
    <property type="molecule type" value="Genomic_DNA"/>
</dbReference>
<feature type="domain" description="Peptidoglycan binding-like" evidence="1">
    <location>
        <begin position="621"/>
        <end position="674"/>
    </location>
</feature>
<feature type="domain" description="Peptidoglycan binding-like" evidence="1">
    <location>
        <begin position="677"/>
        <end position="728"/>
    </location>
</feature>
<accession>A0AB35BWP4</accession>
<protein>
    <submittedName>
        <fullName evidence="2">Peptidoglycan-binding protein</fullName>
    </submittedName>
</protein>
<evidence type="ECO:0000313" key="2">
    <source>
        <dbReference type="EMBL" id="MBS7823625.1"/>
    </source>
</evidence>
<dbReference type="AlphaFoldDB" id="A0AB35BWP4"/>
<dbReference type="Proteomes" id="UP000680020">
    <property type="component" value="Unassembled WGS sequence"/>
</dbReference>
<dbReference type="Pfam" id="PF01471">
    <property type="entry name" value="PG_binding_1"/>
    <property type="match status" value="5"/>
</dbReference>
<organism evidence="2 3">
    <name type="scientific">Wohlfahrtiimonas chitiniclastica</name>
    <dbReference type="NCBI Taxonomy" id="400946"/>
    <lineage>
        <taxon>Bacteria</taxon>
        <taxon>Pseudomonadati</taxon>
        <taxon>Pseudomonadota</taxon>
        <taxon>Gammaproteobacteria</taxon>
        <taxon>Cardiobacteriales</taxon>
        <taxon>Ignatzschineriaceae</taxon>
        <taxon>Wohlfahrtiimonas</taxon>
    </lineage>
</organism>
<name>A0AB35BWP4_9GAMM</name>
<proteinExistence type="predicted"/>
<feature type="domain" description="Peptidoglycan binding-like" evidence="1">
    <location>
        <begin position="485"/>
        <end position="535"/>
    </location>
</feature>
<dbReference type="SUPFAM" id="SSF47090">
    <property type="entry name" value="PGBD-like"/>
    <property type="match status" value="6"/>
</dbReference>
<evidence type="ECO:0000313" key="3">
    <source>
        <dbReference type="Proteomes" id="UP000680020"/>
    </source>
</evidence>
<gene>
    <name evidence="2" type="ORF">J7561_00205</name>
</gene>
<dbReference type="InterPro" id="IPR002477">
    <property type="entry name" value="Peptidoglycan-bd-like"/>
</dbReference>
<feature type="domain" description="Peptidoglycan binding-like" evidence="1">
    <location>
        <begin position="303"/>
        <end position="347"/>
    </location>
</feature>